<evidence type="ECO:0000313" key="2">
    <source>
        <dbReference type="Proteomes" id="UP001139366"/>
    </source>
</evidence>
<dbReference type="AlphaFoldDB" id="A0A9X1H7X5"/>
<accession>A0A9X1H7X5</accession>
<dbReference type="Proteomes" id="UP001139366">
    <property type="component" value="Unassembled WGS sequence"/>
</dbReference>
<evidence type="ECO:0000313" key="1">
    <source>
        <dbReference type="EMBL" id="MBZ4033777.1"/>
    </source>
</evidence>
<organism evidence="1 2">
    <name type="scientific">Flavobacterium potami</name>
    <dbReference type="NCBI Taxonomy" id="2872310"/>
    <lineage>
        <taxon>Bacteria</taxon>
        <taxon>Pseudomonadati</taxon>
        <taxon>Bacteroidota</taxon>
        <taxon>Flavobacteriia</taxon>
        <taxon>Flavobacteriales</taxon>
        <taxon>Flavobacteriaceae</taxon>
        <taxon>Flavobacterium</taxon>
    </lineage>
</organism>
<proteinExistence type="predicted"/>
<gene>
    <name evidence="1" type="ORF">K6T82_03305</name>
</gene>
<protein>
    <submittedName>
        <fullName evidence="1">Uncharacterized protein</fullName>
    </submittedName>
</protein>
<keyword evidence="2" id="KW-1185">Reference proteome</keyword>
<reference evidence="1 2" key="1">
    <citation type="journal article" date="2023" name="Antonie Van Leeuwenhoek">
        <title>Flavobacterium potami sp. nov., a multi-metal resistance genes harbouring bacterium isolated from shallow river silt.</title>
        <authorList>
            <person name="Li S."/>
            <person name="Mao S."/>
            <person name="Mu W."/>
            <person name="Guo B."/>
            <person name="Li C."/>
            <person name="Zhu Q."/>
            <person name="Hou X."/>
            <person name="Zhao Y."/>
            <person name="Wei S."/>
            <person name="Liu H."/>
            <person name="Liu A."/>
        </authorList>
    </citation>
    <scope>NUCLEOTIDE SEQUENCE [LARGE SCALE GENOMIC DNA]</scope>
    <source>
        <strain evidence="1 2">17A</strain>
    </source>
</reference>
<comment type="caution">
    <text evidence="1">The sequence shown here is derived from an EMBL/GenBank/DDBJ whole genome shotgun (WGS) entry which is preliminary data.</text>
</comment>
<dbReference type="RefSeq" id="WP_223704586.1">
    <property type="nucleotide sequence ID" value="NZ_JAINUY010000001.1"/>
</dbReference>
<name>A0A9X1H7X5_9FLAO</name>
<sequence>MRTLLFLFCALGVWGCYPQQHHDPKVLLAMETYAFLKGQGAALKKAASQFPAFAKEAAELQQKAQAVFGRAEKNAELFLRQQLADPQFSSFQKHIDSLINQQLRHPIEKKEYAAKFLQAVKDKIGFSPAAPLPKGLLAFAYHDAPHQEIIDGHTVKFSTKGHPKADQSVVVLLIPKSWEAQEVQMPAAVQQFTSCEGKGNEKILIVIHDLPQEYQNLALNEKSMQEMIPPQSRLIRTEPVTIDDMPGIMAEIEEILDEPQKNMKVRMLQFMAASGGKLYCVQGSIGPAAAYQNLDHQLRKYEPLFRMVAQAARIEN</sequence>
<dbReference type="EMBL" id="JAINUY010000001">
    <property type="protein sequence ID" value="MBZ4033777.1"/>
    <property type="molecule type" value="Genomic_DNA"/>
</dbReference>